<dbReference type="AlphaFoldDB" id="A0A645HLN1"/>
<evidence type="ECO:0000313" key="2">
    <source>
        <dbReference type="EMBL" id="MPN39928.1"/>
    </source>
</evidence>
<proteinExistence type="predicted"/>
<organism evidence="2">
    <name type="scientific">bioreactor metagenome</name>
    <dbReference type="NCBI Taxonomy" id="1076179"/>
    <lineage>
        <taxon>unclassified sequences</taxon>
        <taxon>metagenomes</taxon>
        <taxon>ecological metagenomes</taxon>
    </lineage>
</organism>
<name>A0A645HLN1_9ZZZZ</name>
<protein>
    <submittedName>
        <fullName evidence="2">Uncharacterized protein</fullName>
    </submittedName>
</protein>
<gene>
    <name evidence="2" type="ORF">SDC9_187462</name>
</gene>
<sequence>MPMRIRDGRRTDGHPPRTRIDRRFSLEFATLERKPCDEGFHHGTGLKRVGKHPVTQLRTCKIGPVVGIEGRRIGQCQHLTGPDVEHHHRTGLGPVRGHRLA</sequence>
<accession>A0A645HLN1</accession>
<comment type="caution">
    <text evidence="2">The sequence shown here is derived from an EMBL/GenBank/DDBJ whole genome shotgun (WGS) entry which is preliminary data.</text>
</comment>
<dbReference type="EMBL" id="VSSQ01096031">
    <property type="protein sequence ID" value="MPN39928.1"/>
    <property type="molecule type" value="Genomic_DNA"/>
</dbReference>
<evidence type="ECO:0000256" key="1">
    <source>
        <dbReference type="SAM" id="MobiDB-lite"/>
    </source>
</evidence>
<feature type="region of interest" description="Disordered" evidence="1">
    <location>
        <begin position="81"/>
        <end position="101"/>
    </location>
</feature>
<reference evidence="2" key="1">
    <citation type="submission" date="2019-08" db="EMBL/GenBank/DDBJ databases">
        <authorList>
            <person name="Kucharzyk K."/>
            <person name="Murdoch R.W."/>
            <person name="Higgins S."/>
            <person name="Loffler F."/>
        </authorList>
    </citation>
    <scope>NUCLEOTIDE SEQUENCE</scope>
</reference>